<gene>
    <name evidence="3" type="ORF">AN218_25275</name>
</gene>
<name>A0A1E7KXW0_9ACTN</name>
<dbReference type="InterPro" id="IPR050267">
    <property type="entry name" value="Anti-sigma-factor_SerPK"/>
</dbReference>
<dbReference type="Pfam" id="PF13581">
    <property type="entry name" value="HATPase_c_2"/>
    <property type="match status" value="1"/>
</dbReference>
<proteinExistence type="predicted"/>
<dbReference type="InterPro" id="IPR003594">
    <property type="entry name" value="HATPase_dom"/>
</dbReference>
<evidence type="ECO:0000256" key="1">
    <source>
        <dbReference type="ARBA" id="ARBA00022527"/>
    </source>
</evidence>
<dbReference type="SUPFAM" id="SSF55874">
    <property type="entry name" value="ATPase domain of HSP90 chaperone/DNA topoisomerase II/histidine kinase"/>
    <property type="match status" value="1"/>
</dbReference>
<evidence type="ECO:0000313" key="4">
    <source>
        <dbReference type="Proteomes" id="UP000176005"/>
    </source>
</evidence>
<feature type="domain" description="Histidine kinase/HSP90-like ATPase" evidence="2">
    <location>
        <begin position="10"/>
        <end position="95"/>
    </location>
</feature>
<dbReference type="PANTHER" id="PTHR35526">
    <property type="entry name" value="ANTI-SIGMA-F FACTOR RSBW-RELATED"/>
    <property type="match status" value="1"/>
</dbReference>
<evidence type="ECO:0000259" key="2">
    <source>
        <dbReference type="Pfam" id="PF13581"/>
    </source>
</evidence>
<dbReference type="PANTHER" id="PTHR35526:SF3">
    <property type="entry name" value="ANTI-SIGMA-F FACTOR RSBW"/>
    <property type="match status" value="1"/>
</dbReference>
<sequence>MPWRCAFVVPTEPGSVRLARQTAAARLTESGVPAGSVLADAALLVLSELVTNAVRHTADVSSSTRVAMTAEADRLSIAVGDRDRRTVDPAGAPATGGLGTVRELAAAFGGGVRVEPAMRGRGKTVVVWFLLADA</sequence>
<dbReference type="PATRIC" id="fig|518642.10.peg.5543"/>
<comment type="caution">
    <text evidence="3">The sequence shown here is derived from an EMBL/GenBank/DDBJ whole genome shotgun (WGS) entry which is preliminary data.</text>
</comment>
<dbReference type="EMBL" id="LJGW01000406">
    <property type="protein sequence ID" value="OEV08734.1"/>
    <property type="molecule type" value="Genomic_DNA"/>
</dbReference>
<keyword evidence="4" id="KW-1185">Reference proteome</keyword>
<dbReference type="GO" id="GO:0004674">
    <property type="term" value="F:protein serine/threonine kinase activity"/>
    <property type="evidence" value="ECO:0007669"/>
    <property type="project" value="UniProtKB-KW"/>
</dbReference>
<dbReference type="Proteomes" id="UP000176005">
    <property type="component" value="Unassembled WGS sequence"/>
</dbReference>
<organism evidence="3 4">
    <name type="scientific">Streptomyces nanshensis</name>
    <dbReference type="NCBI Taxonomy" id="518642"/>
    <lineage>
        <taxon>Bacteria</taxon>
        <taxon>Bacillati</taxon>
        <taxon>Actinomycetota</taxon>
        <taxon>Actinomycetes</taxon>
        <taxon>Kitasatosporales</taxon>
        <taxon>Streptomycetaceae</taxon>
        <taxon>Streptomyces</taxon>
    </lineage>
</organism>
<dbReference type="CDD" id="cd16936">
    <property type="entry name" value="HATPase_RsbW-like"/>
    <property type="match status" value="1"/>
</dbReference>
<accession>A0A1E7KXW0</accession>
<dbReference type="InterPro" id="IPR036890">
    <property type="entry name" value="HATPase_C_sf"/>
</dbReference>
<keyword evidence="1" id="KW-0723">Serine/threonine-protein kinase</keyword>
<dbReference type="Gene3D" id="3.30.565.10">
    <property type="entry name" value="Histidine kinase-like ATPase, C-terminal domain"/>
    <property type="match status" value="1"/>
</dbReference>
<keyword evidence="1" id="KW-0808">Transferase</keyword>
<dbReference type="AlphaFoldDB" id="A0A1E7KXW0"/>
<reference evidence="3 4" key="1">
    <citation type="journal article" date="2016" name="Front. Microbiol.">
        <title>Comparative Genomics Analysis of Streptomyces Species Reveals Their Adaptation to the Marine Environment and Their Diversity at the Genomic Level.</title>
        <authorList>
            <person name="Tian X."/>
            <person name="Zhang Z."/>
            <person name="Yang T."/>
            <person name="Chen M."/>
            <person name="Li J."/>
            <person name="Chen F."/>
            <person name="Yang J."/>
            <person name="Li W."/>
            <person name="Zhang B."/>
            <person name="Zhang Z."/>
            <person name="Wu J."/>
            <person name="Zhang C."/>
            <person name="Long L."/>
            <person name="Xiao J."/>
        </authorList>
    </citation>
    <scope>NUCLEOTIDE SEQUENCE [LARGE SCALE GENOMIC DNA]</scope>
    <source>
        <strain evidence="3 4">SCSIO 10429</strain>
    </source>
</reference>
<keyword evidence="1" id="KW-0418">Kinase</keyword>
<evidence type="ECO:0000313" key="3">
    <source>
        <dbReference type="EMBL" id="OEV08734.1"/>
    </source>
</evidence>
<protein>
    <recommendedName>
        <fullName evidence="2">Histidine kinase/HSP90-like ATPase domain-containing protein</fullName>
    </recommendedName>
</protein>